<dbReference type="AlphaFoldDB" id="A0A5C6ZRU1"/>
<evidence type="ECO:0008006" key="4">
    <source>
        <dbReference type="Google" id="ProtNLM"/>
    </source>
</evidence>
<accession>A0A5C6ZRU1</accession>
<evidence type="ECO:0000313" key="2">
    <source>
        <dbReference type="EMBL" id="TXD93543.1"/>
    </source>
</evidence>
<reference evidence="2 3" key="1">
    <citation type="submission" date="2019-08" db="EMBL/GenBank/DDBJ databases">
        <title>Genome sequence of Gillisia hiemivivida IC154 (type strain).</title>
        <authorList>
            <person name="Bowman J.P."/>
        </authorList>
    </citation>
    <scope>NUCLEOTIDE SEQUENCE [LARGE SCALE GENOMIC DNA]</scope>
    <source>
        <strain evidence="2 3">IC154</strain>
    </source>
</reference>
<gene>
    <name evidence="2" type="ORF">ES724_10035</name>
</gene>
<organism evidence="2 3">
    <name type="scientific">Gillisia hiemivivida</name>
    <dbReference type="NCBI Taxonomy" id="291190"/>
    <lineage>
        <taxon>Bacteria</taxon>
        <taxon>Pseudomonadati</taxon>
        <taxon>Bacteroidota</taxon>
        <taxon>Flavobacteriia</taxon>
        <taxon>Flavobacteriales</taxon>
        <taxon>Flavobacteriaceae</taxon>
        <taxon>Gillisia</taxon>
    </lineage>
</organism>
<feature type="signal peptide" evidence="1">
    <location>
        <begin position="1"/>
        <end position="21"/>
    </location>
</feature>
<keyword evidence="1" id="KW-0732">Signal</keyword>
<dbReference type="RefSeq" id="WP_146932605.1">
    <property type="nucleotide sequence ID" value="NZ_CBCSHZ010000013.1"/>
</dbReference>
<dbReference type="EMBL" id="VORY01000010">
    <property type="protein sequence ID" value="TXD93543.1"/>
    <property type="molecule type" value="Genomic_DNA"/>
</dbReference>
<evidence type="ECO:0000256" key="1">
    <source>
        <dbReference type="SAM" id="SignalP"/>
    </source>
</evidence>
<keyword evidence="3" id="KW-1185">Reference proteome</keyword>
<name>A0A5C6ZRU1_9FLAO</name>
<sequence length="136" mass="15697">MVKKLLLIAVLLFVFITSTQAQDLSGKWRWNSNNGQVVYSLTLNHISKDRVTGVHCIQNFKRKIIECFTPEEEYTVTLVKITENIFKGSLLSGTGKEREMRDIQIQYLPLEDRIIFSLTTVPEEPFLIPVEAILQR</sequence>
<protein>
    <recommendedName>
        <fullName evidence="4">Lipocalin family protein</fullName>
    </recommendedName>
</protein>
<evidence type="ECO:0000313" key="3">
    <source>
        <dbReference type="Proteomes" id="UP000321367"/>
    </source>
</evidence>
<comment type="caution">
    <text evidence="2">The sequence shown here is derived from an EMBL/GenBank/DDBJ whole genome shotgun (WGS) entry which is preliminary data.</text>
</comment>
<dbReference type="OrthoDB" id="1448841at2"/>
<dbReference type="Proteomes" id="UP000321367">
    <property type="component" value="Unassembled WGS sequence"/>
</dbReference>
<proteinExistence type="predicted"/>
<feature type="chain" id="PRO_5022899281" description="Lipocalin family protein" evidence="1">
    <location>
        <begin position="22"/>
        <end position="136"/>
    </location>
</feature>